<dbReference type="Pfam" id="PF07859">
    <property type="entry name" value="Abhydrolase_3"/>
    <property type="match status" value="1"/>
</dbReference>
<keyword evidence="1 3" id="KW-0378">Hydrolase</keyword>
<protein>
    <submittedName>
        <fullName evidence="3">Alpha/beta hydrolase</fullName>
    </submittedName>
</protein>
<gene>
    <name evidence="3" type="ORF">DZF91_29920</name>
</gene>
<evidence type="ECO:0000259" key="2">
    <source>
        <dbReference type="Pfam" id="PF07859"/>
    </source>
</evidence>
<dbReference type="GO" id="GO:0016787">
    <property type="term" value="F:hydrolase activity"/>
    <property type="evidence" value="ECO:0007669"/>
    <property type="project" value="UniProtKB-KW"/>
</dbReference>
<dbReference type="InterPro" id="IPR050300">
    <property type="entry name" value="GDXG_lipolytic_enzyme"/>
</dbReference>
<dbReference type="SUPFAM" id="SSF53474">
    <property type="entry name" value="alpha/beta-Hydrolases"/>
    <property type="match status" value="1"/>
</dbReference>
<dbReference type="InterPro" id="IPR029058">
    <property type="entry name" value="AB_hydrolase_fold"/>
</dbReference>
<sequence>MYLDPELAGIAATLPRTDFTDPVAVREAALAAARAAVAALPPDDSVRITDMATTGPGVRVYRPVDAQDPSPVVLDFHGGGFVMGSLDSEHRRALDLARRTGFVVVSVDYRLAPEHPFPAGLEDCYEALRWTVANAAELGIDPGRVAVMGGSAGGGLAAGVTLLSRDRGGPAIAFQLLICPATDHLMRTRSASAFTDVPALDAAAVAQMWALYLPAGAEPRLDASYAGPLNAEDLSLLPPAFVLTAEHDPLRDEGHRYGLRLLDAGVPVELHHVPGTFHVFDHVAPHTEIARRARAEMAAALSRALGRRPVMAGSAGS</sequence>
<dbReference type="InterPro" id="IPR013094">
    <property type="entry name" value="AB_hydrolase_3"/>
</dbReference>
<dbReference type="Gene3D" id="3.40.50.1820">
    <property type="entry name" value="alpha/beta hydrolase"/>
    <property type="match status" value="1"/>
</dbReference>
<accession>A0A372JDX5</accession>
<dbReference type="RefSeq" id="WP_117360447.1">
    <property type="nucleotide sequence ID" value="NZ_QURH01000887.1"/>
</dbReference>
<name>A0A372JDX5_9ACTN</name>
<dbReference type="OrthoDB" id="3209779at2"/>
<evidence type="ECO:0000313" key="3">
    <source>
        <dbReference type="EMBL" id="RFU38006.1"/>
    </source>
</evidence>
<feature type="domain" description="Alpha/beta hydrolase fold-3" evidence="2">
    <location>
        <begin position="73"/>
        <end position="280"/>
    </location>
</feature>
<reference evidence="3 4" key="1">
    <citation type="submission" date="2018-08" db="EMBL/GenBank/DDBJ databases">
        <title>Actinomadura jelena sp. nov., a novel Actinomycete isolated from soil in Chad.</title>
        <authorList>
            <person name="Shi L."/>
        </authorList>
    </citation>
    <scope>NUCLEOTIDE SEQUENCE [LARGE SCALE GENOMIC DNA]</scope>
    <source>
        <strain evidence="3 4">NEAU-G17</strain>
    </source>
</reference>
<dbReference type="PANTHER" id="PTHR48081:SF8">
    <property type="entry name" value="ALPHA_BETA HYDROLASE FOLD-3 DOMAIN-CONTAINING PROTEIN-RELATED"/>
    <property type="match status" value="1"/>
</dbReference>
<dbReference type="AlphaFoldDB" id="A0A372JDX5"/>
<proteinExistence type="predicted"/>
<dbReference type="Proteomes" id="UP000261811">
    <property type="component" value="Unassembled WGS sequence"/>
</dbReference>
<evidence type="ECO:0000256" key="1">
    <source>
        <dbReference type="ARBA" id="ARBA00022801"/>
    </source>
</evidence>
<organism evidence="3 4">
    <name type="scientific">Actinomadura logoneensis</name>
    <dbReference type="NCBI Taxonomy" id="2293572"/>
    <lineage>
        <taxon>Bacteria</taxon>
        <taxon>Bacillati</taxon>
        <taxon>Actinomycetota</taxon>
        <taxon>Actinomycetes</taxon>
        <taxon>Streptosporangiales</taxon>
        <taxon>Thermomonosporaceae</taxon>
        <taxon>Actinomadura</taxon>
    </lineage>
</organism>
<dbReference type="PANTHER" id="PTHR48081">
    <property type="entry name" value="AB HYDROLASE SUPERFAMILY PROTEIN C4A8.06C"/>
    <property type="match status" value="1"/>
</dbReference>
<comment type="caution">
    <text evidence="3">The sequence shown here is derived from an EMBL/GenBank/DDBJ whole genome shotgun (WGS) entry which is preliminary data.</text>
</comment>
<evidence type="ECO:0000313" key="4">
    <source>
        <dbReference type="Proteomes" id="UP000261811"/>
    </source>
</evidence>
<keyword evidence="4" id="KW-1185">Reference proteome</keyword>
<dbReference type="EMBL" id="QURH01000887">
    <property type="protein sequence ID" value="RFU38006.1"/>
    <property type="molecule type" value="Genomic_DNA"/>
</dbReference>